<dbReference type="Proteomes" id="UP000316213">
    <property type="component" value="Unassembled WGS sequence"/>
</dbReference>
<evidence type="ECO:0000256" key="5">
    <source>
        <dbReference type="ARBA" id="ARBA00023136"/>
    </source>
</evidence>
<proteinExistence type="inferred from homology"/>
<feature type="transmembrane region" description="Helical" evidence="6">
    <location>
        <begin position="72"/>
        <end position="96"/>
    </location>
</feature>
<protein>
    <submittedName>
        <fullName evidence="7">Pheromone autoinducer 2 transporter</fullName>
    </submittedName>
</protein>
<feature type="transmembrane region" description="Helical" evidence="6">
    <location>
        <begin position="150"/>
        <end position="173"/>
    </location>
</feature>
<keyword evidence="5 6" id="KW-0472">Membrane</keyword>
<evidence type="ECO:0000256" key="1">
    <source>
        <dbReference type="ARBA" id="ARBA00004141"/>
    </source>
</evidence>
<evidence type="ECO:0000313" key="8">
    <source>
        <dbReference type="Proteomes" id="UP000316213"/>
    </source>
</evidence>
<reference evidence="7 8" key="1">
    <citation type="submission" date="2019-02" db="EMBL/GenBank/DDBJ databases">
        <title>Deep-cultivation of Planctomycetes and their phenomic and genomic characterization uncovers novel biology.</title>
        <authorList>
            <person name="Wiegand S."/>
            <person name="Jogler M."/>
            <person name="Boedeker C."/>
            <person name="Pinto D."/>
            <person name="Vollmers J."/>
            <person name="Rivas-Marin E."/>
            <person name="Kohn T."/>
            <person name="Peeters S.H."/>
            <person name="Heuer A."/>
            <person name="Rast P."/>
            <person name="Oberbeckmann S."/>
            <person name="Bunk B."/>
            <person name="Jeske O."/>
            <person name="Meyerdierks A."/>
            <person name="Storesund J.E."/>
            <person name="Kallscheuer N."/>
            <person name="Luecker S."/>
            <person name="Lage O.M."/>
            <person name="Pohl T."/>
            <person name="Merkel B.J."/>
            <person name="Hornburger P."/>
            <person name="Mueller R.-W."/>
            <person name="Bruemmer F."/>
            <person name="Labrenz M."/>
            <person name="Spormann A.M."/>
            <person name="Op Den Camp H."/>
            <person name="Overmann J."/>
            <person name="Amann R."/>
            <person name="Jetten M.S.M."/>
            <person name="Mascher T."/>
            <person name="Medema M.H."/>
            <person name="Devos D.P."/>
            <person name="Kaster A.-K."/>
            <person name="Ovreas L."/>
            <person name="Rohde M."/>
            <person name="Galperin M.Y."/>
            <person name="Jogler C."/>
        </authorList>
    </citation>
    <scope>NUCLEOTIDE SEQUENCE [LARGE SCALE GENOMIC DNA]</scope>
    <source>
        <strain evidence="7 8">Pla100</strain>
    </source>
</reference>
<dbReference type="Pfam" id="PF01594">
    <property type="entry name" value="AI-2E_transport"/>
    <property type="match status" value="1"/>
</dbReference>
<evidence type="ECO:0000256" key="6">
    <source>
        <dbReference type="SAM" id="Phobius"/>
    </source>
</evidence>
<name>A0A5C6AP17_9BACT</name>
<feature type="transmembrane region" description="Helical" evidence="6">
    <location>
        <begin position="205"/>
        <end position="230"/>
    </location>
</feature>
<dbReference type="GO" id="GO:0016020">
    <property type="term" value="C:membrane"/>
    <property type="evidence" value="ECO:0007669"/>
    <property type="project" value="UniProtKB-SubCell"/>
</dbReference>
<dbReference type="InterPro" id="IPR002549">
    <property type="entry name" value="AI-2E-like"/>
</dbReference>
<dbReference type="PANTHER" id="PTHR21716:SF62">
    <property type="entry name" value="TRANSPORT PROTEIN YDBI-RELATED"/>
    <property type="match status" value="1"/>
</dbReference>
<dbReference type="RefSeq" id="WP_146576984.1">
    <property type="nucleotide sequence ID" value="NZ_SJPM01000002.1"/>
</dbReference>
<dbReference type="OrthoDB" id="9793390at2"/>
<dbReference type="EMBL" id="SJPM01000002">
    <property type="protein sequence ID" value="TWU01743.1"/>
    <property type="molecule type" value="Genomic_DNA"/>
</dbReference>
<feature type="transmembrane region" description="Helical" evidence="6">
    <location>
        <begin position="12"/>
        <end position="33"/>
    </location>
</feature>
<organism evidence="7 8">
    <name type="scientific">Neorhodopirellula pilleata</name>
    <dbReference type="NCBI Taxonomy" id="2714738"/>
    <lineage>
        <taxon>Bacteria</taxon>
        <taxon>Pseudomonadati</taxon>
        <taxon>Planctomycetota</taxon>
        <taxon>Planctomycetia</taxon>
        <taxon>Pirellulales</taxon>
        <taxon>Pirellulaceae</taxon>
        <taxon>Neorhodopirellula</taxon>
    </lineage>
</organism>
<feature type="transmembrane region" description="Helical" evidence="6">
    <location>
        <begin position="311"/>
        <end position="336"/>
    </location>
</feature>
<dbReference type="AlphaFoldDB" id="A0A5C6AP17"/>
<dbReference type="PANTHER" id="PTHR21716">
    <property type="entry name" value="TRANSMEMBRANE PROTEIN"/>
    <property type="match status" value="1"/>
</dbReference>
<keyword evidence="8" id="KW-1185">Reference proteome</keyword>
<comment type="similarity">
    <text evidence="2">Belongs to the autoinducer-2 exporter (AI-2E) (TC 2.A.86) family.</text>
</comment>
<evidence type="ECO:0000256" key="4">
    <source>
        <dbReference type="ARBA" id="ARBA00022989"/>
    </source>
</evidence>
<accession>A0A5C6AP17</accession>
<feature type="transmembrane region" description="Helical" evidence="6">
    <location>
        <begin position="39"/>
        <end position="60"/>
    </location>
</feature>
<sequence>MSDERSRADYLVSSTLTIALCILLVFAALALTIVARHVLILIFGAILFAVVLNRIASKLLSWVPLRWSRSGMVGVVLLLLVMLLIAAVFGFAGSIADQVDSLSTQLNDSVSRVREAAKSNPLWKRAKESDVGLSSLLPSSDSSMGVAQTFFSSTFGIATDVLILLVLTVYFAVSPAAYHKPLIRLVPVAWRERFREMLKQSSTTLWHWMLGQVVSMTAVGVAFGVGLWFLDVPMAFQLGLFAGLVTFVPTIGGIAAVVPAMLLASGEGASNVWSVLALYAVVQFAESYLLTPIVQKQQVNLPPAMVILSQVIVGLLLGFWGVVFATPLFAVAMLWVKELYVKDWLEKDEAGVPASATMSG</sequence>
<feature type="transmembrane region" description="Helical" evidence="6">
    <location>
        <begin position="271"/>
        <end position="291"/>
    </location>
</feature>
<feature type="transmembrane region" description="Helical" evidence="6">
    <location>
        <begin position="236"/>
        <end position="264"/>
    </location>
</feature>
<keyword evidence="4 6" id="KW-1133">Transmembrane helix</keyword>
<keyword evidence="3 6" id="KW-0812">Transmembrane</keyword>
<evidence type="ECO:0000256" key="3">
    <source>
        <dbReference type="ARBA" id="ARBA00022692"/>
    </source>
</evidence>
<comment type="subcellular location">
    <subcellularLocation>
        <location evidence="1">Membrane</location>
        <topology evidence="1">Multi-pass membrane protein</topology>
    </subcellularLocation>
</comment>
<comment type="caution">
    <text evidence="7">The sequence shown here is derived from an EMBL/GenBank/DDBJ whole genome shotgun (WGS) entry which is preliminary data.</text>
</comment>
<evidence type="ECO:0000256" key="2">
    <source>
        <dbReference type="ARBA" id="ARBA00009773"/>
    </source>
</evidence>
<evidence type="ECO:0000313" key="7">
    <source>
        <dbReference type="EMBL" id="TWU01743.1"/>
    </source>
</evidence>
<gene>
    <name evidence="7" type="ORF">Pla100_14780</name>
</gene>
<dbReference type="GO" id="GO:0055085">
    <property type="term" value="P:transmembrane transport"/>
    <property type="evidence" value="ECO:0007669"/>
    <property type="project" value="TreeGrafter"/>
</dbReference>